<dbReference type="Proteomes" id="UP000642910">
    <property type="component" value="Unassembled WGS sequence"/>
</dbReference>
<evidence type="ECO:0000313" key="2">
    <source>
        <dbReference type="EMBL" id="MBF8378517.1"/>
    </source>
</evidence>
<proteinExistence type="predicted"/>
<feature type="domain" description="IrrE N-terminal-like" evidence="1">
    <location>
        <begin position="26"/>
        <end position="114"/>
    </location>
</feature>
<evidence type="ECO:0000313" key="3">
    <source>
        <dbReference type="Proteomes" id="UP000642910"/>
    </source>
</evidence>
<comment type="caution">
    <text evidence="2">The sequence shown here is derived from an EMBL/GenBank/DDBJ whole genome shotgun (WGS) entry which is preliminary data.</text>
</comment>
<evidence type="ECO:0000259" key="1">
    <source>
        <dbReference type="Pfam" id="PF06114"/>
    </source>
</evidence>
<organism evidence="2 3">
    <name type="scientific">Alicyclobacillus mali</name>
    <name type="common">ex Roth et al. 2021</name>
    <dbReference type="NCBI Taxonomy" id="1123961"/>
    <lineage>
        <taxon>Bacteria</taxon>
        <taxon>Bacillati</taxon>
        <taxon>Bacillota</taxon>
        <taxon>Bacilli</taxon>
        <taxon>Bacillales</taxon>
        <taxon>Alicyclobacillaceae</taxon>
        <taxon>Alicyclobacillus</taxon>
    </lineage>
</organism>
<dbReference type="Gene3D" id="1.10.10.2910">
    <property type="match status" value="1"/>
</dbReference>
<reference evidence="2 3" key="1">
    <citation type="submission" date="2020-11" db="EMBL/GenBank/DDBJ databases">
        <title>Genomic insight of Alicyclobacillus mali FL 18 reveals a new arsenic-resistant strain, with potential in environmental biotechnology.</title>
        <authorList>
            <person name="Fiorentino G."/>
            <person name="Gallo G."/>
            <person name="Aulitto M."/>
        </authorList>
    </citation>
    <scope>NUCLEOTIDE SEQUENCE [LARGE SCALE GENOMIC DNA]</scope>
    <source>
        <strain evidence="2 3">FL 18</strain>
    </source>
</reference>
<sequence>MNVDAIRKAALRLVHKYKTRDPFLICEKLNIAVLHEPLPDNIRGIYSRVLRRPYITINCRIDAYWQRFICAHELGHHRLKHPLNGMHHIDRDIFRIDKYEFQANLFAALLLFEEKYGFCLTDSSWFRDLLHEATKYKDSRRLAHFVFETMEEYI</sequence>
<keyword evidence="3" id="KW-1185">Reference proteome</keyword>
<dbReference type="PANTHER" id="PTHR43236:SF1">
    <property type="entry name" value="BLL7220 PROTEIN"/>
    <property type="match status" value="1"/>
</dbReference>
<dbReference type="RefSeq" id="WP_195867987.1">
    <property type="nucleotide sequence ID" value="NZ_JADPKZ010000045.1"/>
</dbReference>
<name>A0ABS0F5G3_9BACL</name>
<dbReference type="Pfam" id="PF06114">
    <property type="entry name" value="Peptidase_M78"/>
    <property type="match status" value="1"/>
</dbReference>
<dbReference type="InterPro" id="IPR052345">
    <property type="entry name" value="Rad_response_metalloprotease"/>
</dbReference>
<protein>
    <submittedName>
        <fullName evidence="2">ImmA/IrrE family metallo-endopeptidase</fullName>
    </submittedName>
</protein>
<dbReference type="EMBL" id="JADPKZ010000045">
    <property type="protein sequence ID" value="MBF8378517.1"/>
    <property type="molecule type" value="Genomic_DNA"/>
</dbReference>
<dbReference type="InterPro" id="IPR010359">
    <property type="entry name" value="IrrE_HExxH"/>
</dbReference>
<accession>A0ABS0F5G3</accession>
<dbReference type="PANTHER" id="PTHR43236">
    <property type="entry name" value="ANTITOXIN HIGA1"/>
    <property type="match status" value="1"/>
</dbReference>
<gene>
    <name evidence="2" type="ORF">IW967_11690</name>
</gene>